<dbReference type="Pfam" id="PF13360">
    <property type="entry name" value="PQQ_2"/>
    <property type="match status" value="2"/>
</dbReference>
<dbReference type="HAMAP" id="MF_00923">
    <property type="entry name" value="OM_assembly_BamB"/>
    <property type="match status" value="1"/>
</dbReference>
<evidence type="ECO:0000256" key="2">
    <source>
        <dbReference type="ARBA" id="ARBA00023136"/>
    </source>
</evidence>
<dbReference type="EMBL" id="LNYG01000013">
    <property type="protein sequence ID" value="KTD08185.1"/>
    <property type="molecule type" value="Genomic_DNA"/>
</dbReference>
<comment type="similarity">
    <text evidence="4">Belongs to the BamB family.</text>
</comment>
<comment type="function">
    <text evidence="4">Part of the outer membrane protein assembly complex, which is involved in assembly and insertion of beta-barrel proteins into the outer membrane.</text>
</comment>
<feature type="chain" id="PRO_5008997539" description="Outer membrane protein assembly factor BamB" evidence="5">
    <location>
        <begin position="19"/>
        <end position="386"/>
    </location>
</feature>
<dbReference type="InterPro" id="IPR011047">
    <property type="entry name" value="Quinoprotein_ADH-like_sf"/>
</dbReference>
<dbReference type="InterPro" id="IPR015943">
    <property type="entry name" value="WD40/YVTN_repeat-like_dom_sf"/>
</dbReference>
<dbReference type="SUPFAM" id="SSF50998">
    <property type="entry name" value="Quinoprotein alcohol dehydrogenase-like"/>
    <property type="match status" value="1"/>
</dbReference>
<name>A0A0W0UKX7_9GAMM</name>
<protein>
    <recommendedName>
        <fullName evidence="4">Outer membrane protein assembly factor BamB</fullName>
    </recommendedName>
</protein>
<dbReference type="Gene3D" id="2.130.10.10">
    <property type="entry name" value="YVTN repeat-like/Quinoprotein amine dehydrogenase"/>
    <property type="match status" value="1"/>
</dbReference>
<dbReference type="SMART" id="SM00564">
    <property type="entry name" value="PQQ"/>
    <property type="match status" value="7"/>
</dbReference>
<evidence type="ECO:0000256" key="5">
    <source>
        <dbReference type="SAM" id="SignalP"/>
    </source>
</evidence>
<dbReference type="PANTHER" id="PTHR34512:SF30">
    <property type="entry name" value="OUTER MEMBRANE PROTEIN ASSEMBLY FACTOR BAMB"/>
    <property type="match status" value="1"/>
</dbReference>
<dbReference type="GO" id="GO:0051205">
    <property type="term" value="P:protein insertion into membrane"/>
    <property type="evidence" value="ECO:0007669"/>
    <property type="project" value="UniProtKB-UniRule"/>
</dbReference>
<keyword evidence="4" id="KW-0564">Palmitate</keyword>
<accession>A0A0W0UKX7</accession>
<evidence type="ECO:0000256" key="1">
    <source>
        <dbReference type="ARBA" id="ARBA00022729"/>
    </source>
</evidence>
<feature type="domain" description="Pyrrolo-quinoline quinone repeat" evidence="6">
    <location>
        <begin position="81"/>
        <end position="313"/>
    </location>
</feature>
<dbReference type="STRING" id="455.Ljam_2380"/>
<sequence length="386" mass="41029">MTMNKKLLLLTLSVVLQACNHLDNYMLGKDNTPAPAALEPIKTKVALKEKWSVPVSAKTTNANLKLKPAIVGNVVYTADTSGSIEAVEKASGQLLWSKKLPHSIVSGPSVAAGSIALGTDSSSVVLLKQTDGSELWTAKVSSEVLSKPVITGSKVIAKTIDGNLYALDLVTGKTLWVSEHGAPSLILKASSSPVVVGNKLVLVGYSDGKMDAVDLETGRLVWQRSIAYASGASDVERLVDIDADPIIRGNVAYLASYQGYVGALSLVDGQFLWRKPASVYKNMAIDDNTLYLTDSDDVVWAINRQNGQVNWKQVALKARGLTEPVLMGNRVVVGDKTGLLHVLAKSNGNLISRAQLGGAITTAPSISSNNIYVMTNNGKLNRFSVS</sequence>
<reference evidence="7 8" key="1">
    <citation type="submission" date="2015-11" db="EMBL/GenBank/DDBJ databases">
        <title>Genomic analysis of 38 Legionella species identifies large and diverse effector repertoires.</title>
        <authorList>
            <person name="Burstein D."/>
            <person name="Amaro F."/>
            <person name="Zusman T."/>
            <person name="Lifshitz Z."/>
            <person name="Cohen O."/>
            <person name="Gilbert J.A."/>
            <person name="Pupko T."/>
            <person name="Shuman H.A."/>
            <person name="Segal G."/>
        </authorList>
    </citation>
    <scope>NUCLEOTIDE SEQUENCE [LARGE SCALE GENOMIC DNA]</scope>
    <source>
        <strain evidence="7 8">JA-26-G1-E2</strain>
    </source>
</reference>
<evidence type="ECO:0000313" key="7">
    <source>
        <dbReference type="EMBL" id="KTD08185.1"/>
    </source>
</evidence>
<keyword evidence="4" id="KW-0449">Lipoprotein</keyword>
<dbReference type="NCBIfam" id="TIGR03300">
    <property type="entry name" value="assembly_YfgL"/>
    <property type="match status" value="1"/>
</dbReference>
<feature type="domain" description="Pyrrolo-quinoline quinone repeat" evidence="6">
    <location>
        <begin position="321"/>
        <end position="384"/>
    </location>
</feature>
<keyword evidence="3 4" id="KW-0998">Cell outer membrane</keyword>
<dbReference type="InterPro" id="IPR002372">
    <property type="entry name" value="PQQ_rpt_dom"/>
</dbReference>
<keyword evidence="2 4" id="KW-0472">Membrane</keyword>
<gene>
    <name evidence="4" type="primary">bamB</name>
    <name evidence="7" type="ORF">Ljam_2380</name>
</gene>
<comment type="caution">
    <text evidence="7">The sequence shown here is derived from an EMBL/GenBank/DDBJ whole genome shotgun (WGS) entry which is preliminary data.</text>
</comment>
<keyword evidence="1 4" id="KW-0732">Signal</keyword>
<dbReference type="Proteomes" id="UP000054715">
    <property type="component" value="Unassembled WGS sequence"/>
</dbReference>
<evidence type="ECO:0000313" key="8">
    <source>
        <dbReference type="Proteomes" id="UP000054715"/>
    </source>
</evidence>
<evidence type="ECO:0000256" key="3">
    <source>
        <dbReference type="ARBA" id="ARBA00023237"/>
    </source>
</evidence>
<dbReference type="InterPro" id="IPR018391">
    <property type="entry name" value="PQQ_b-propeller_rpt"/>
</dbReference>
<proteinExistence type="inferred from homology"/>
<dbReference type="PANTHER" id="PTHR34512">
    <property type="entry name" value="CELL SURFACE PROTEIN"/>
    <property type="match status" value="1"/>
</dbReference>
<comment type="subcellular location">
    <subcellularLocation>
        <location evidence="4">Cell outer membrane</location>
        <topology evidence="4">Lipid-anchor</topology>
    </subcellularLocation>
</comment>
<dbReference type="GO" id="GO:0043165">
    <property type="term" value="P:Gram-negative-bacterium-type cell outer membrane assembly"/>
    <property type="evidence" value="ECO:0007669"/>
    <property type="project" value="UniProtKB-UniRule"/>
</dbReference>
<comment type="subunit">
    <text evidence="4">Part of the Bam complex.</text>
</comment>
<dbReference type="AlphaFoldDB" id="A0A0W0UKX7"/>
<dbReference type="PATRIC" id="fig|455.5.peg.2504"/>
<dbReference type="PROSITE" id="PS51257">
    <property type="entry name" value="PROKAR_LIPOPROTEIN"/>
    <property type="match status" value="1"/>
</dbReference>
<organism evidence="7 8">
    <name type="scientific">Legionella jamestowniensis</name>
    <dbReference type="NCBI Taxonomy" id="455"/>
    <lineage>
        <taxon>Bacteria</taxon>
        <taxon>Pseudomonadati</taxon>
        <taxon>Pseudomonadota</taxon>
        <taxon>Gammaproteobacteria</taxon>
        <taxon>Legionellales</taxon>
        <taxon>Legionellaceae</taxon>
        <taxon>Legionella</taxon>
    </lineage>
</organism>
<feature type="signal peptide" evidence="5">
    <location>
        <begin position="1"/>
        <end position="18"/>
    </location>
</feature>
<dbReference type="InterPro" id="IPR017687">
    <property type="entry name" value="BamB"/>
</dbReference>
<evidence type="ECO:0000259" key="6">
    <source>
        <dbReference type="Pfam" id="PF13360"/>
    </source>
</evidence>
<dbReference type="GO" id="GO:0009279">
    <property type="term" value="C:cell outer membrane"/>
    <property type="evidence" value="ECO:0007669"/>
    <property type="project" value="UniProtKB-SubCell"/>
</dbReference>
<evidence type="ECO:0000256" key="4">
    <source>
        <dbReference type="HAMAP-Rule" id="MF_00923"/>
    </source>
</evidence>